<evidence type="ECO:0000256" key="2">
    <source>
        <dbReference type="ARBA" id="ARBA00022722"/>
    </source>
</evidence>
<dbReference type="InterPro" id="IPR002716">
    <property type="entry name" value="PIN_dom"/>
</dbReference>
<dbReference type="CDD" id="cd09881">
    <property type="entry name" value="PIN_VapC4-5_FitB-like"/>
    <property type="match status" value="1"/>
</dbReference>
<dbReference type="EMBL" id="LAZR01027973">
    <property type="protein sequence ID" value="KKL64022.1"/>
    <property type="molecule type" value="Genomic_DNA"/>
</dbReference>
<dbReference type="GO" id="GO:0016787">
    <property type="term" value="F:hydrolase activity"/>
    <property type="evidence" value="ECO:0007669"/>
    <property type="project" value="UniProtKB-KW"/>
</dbReference>
<comment type="cofactor">
    <cofactor evidence="1">
        <name>Mg(2+)</name>
        <dbReference type="ChEBI" id="CHEBI:18420"/>
    </cofactor>
</comment>
<dbReference type="PANTHER" id="PTHR33653">
    <property type="entry name" value="RIBONUCLEASE VAPC2"/>
    <property type="match status" value="1"/>
</dbReference>
<evidence type="ECO:0000256" key="1">
    <source>
        <dbReference type="ARBA" id="ARBA00001946"/>
    </source>
</evidence>
<dbReference type="GO" id="GO:0004518">
    <property type="term" value="F:nuclease activity"/>
    <property type="evidence" value="ECO:0007669"/>
    <property type="project" value="UniProtKB-KW"/>
</dbReference>
<comment type="caution">
    <text evidence="8">The sequence shown here is derived from an EMBL/GenBank/DDBJ whole genome shotgun (WGS) entry which is preliminary data.</text>
</comment>
<dbReference type="SUPFAM" id="SSF88723">
    <property type="entry name" value="PIN domain-like"/>
    <property type="match status" value="1"/>
</dbReference>
<evidence type="ECO:0000256" key="5">
    <source>
        <dbReference type="ARBA" id="ARBA00022842"/>
    </source>
</evidence>
<comment type="similarity">
    <text evidence="6">Belongs to the PINc/VapC protein family.</text>
</comment>
<dbReference type="PANTHER" id="PTHR33653:SF1">
    <property type="entry name" value="RIBONUCLEASE VAPC2"/>
    <property type="match status" value="1"/>
</dbReference>
<keyword evidence="4" id="KW-0378">Hydrolase</keyword>
<evidence type="ECO:0000259" key="7">
    <source>
        <dbReference type="Pfam" id="PF01850"/>
    </source>
</evidence>
<proteinExistence type="inferred from homology"/>
<dbReference type="AlphaFoldDB" id="A0A0F9GLI2"/>
<dbReference type="Pfam" id="PF01850">
    <property type="entry name" value="PIN"/>
    <property type="match status" value="1"/>
</dbReference>
<keyword evidence="3" id="KW-0479">Metal-binding</keyword>
<reference evidence="8" key="1">
    <citation type="journal article" date="2015" name="Nature">
        <title>Complex archaea that bridge the gap between prokaryotes and eukaryotes.</title>
        <authorList>
            <person name="Spang A."/>
            <person name="Saw J.H."/>
            <person name="Jorgensen S.L."/>
            <person name="Zaremba-Niedzwiedzka K."/>
            <person name="Martijn J."/>
            <person name="Lind A.E."/>
            <person name="van Eijk R."/>
            <person name="Schleper C."/>
            <person name="Guy L."/>
            <person name="Ettema T.J."/>
        </authorList>
    </citation>
    <scope>NUCLEOTIDE SEQUENCE</scope>
</reference>
<dbReference type="Gene3D" id="3.40.50.1010">
    <property type="entry name" value="5'-nuclease"/>
    <property type="match status" value="1"/>
</dbReference>
<dbReference type="InterPro" id="IPR029060">
    <property type="entry name" value="PIN-like_dom_sf"/>
</dbReference>
<gene>
    <name evidence="8" type="ORF">LCGC14_2169260</name>
</gene>
<accession>A0A0F9GLI2</accession>
<dbReference type="InterPro" id="IPR050556">
    <property type="entry name" value="Type_II_TA_system_RNase"/>
</dbReference>
<dbReference type="GO" id="GO:0046872">
    <property type="term" value="F:metal ion binding"/>
    <property type="evidence" value="ECO:0007669"/>
    <property type="project" value="UniProtKB-KW"/>
</dbReference>
<feature type="domain" description="PIN" evidence="7">
    <location>
        <begin position="2"/>
        <end position="114"/>
    </location>
</feature>
<protein>
    <recommendedName>
        <fullName evidence="7">PIN domain-containing protein</fullName>
    </recommendedName>
</protein>
<name>A0A0F9GLI2_9ZZZZ</name>
<evidence type="ECO:0000313" key="8">
    <source>
        <dbReference type="EMBL" id="KKL64022.1"/>
    </source>
</evidence>
<keyword evidence="2" id="KW-0540">Nuclease</keyword>
<evidence type="ECO:0000256" key="3">
    <source>
        <dbReference type="ARBA" id="ARBA00022723"/>
    </source>
</evidence>
<evidence type="ECO:0000256" key="4">
    <source>
        <dbReference type="ARBA" id="ARBA00022801"/>
    </source>
</evidence>
<keyword evidence="5" id="KW-0460">Magnesium</keyword>
<evidence type="ECO:0000256" key="6">
    <source>
        <dbReference type="ARBA" id="ARBA00038093"/>
    </source>
</evidence>
<organism evidence="8">
    <name type="scientific">marine sediment metagenome</name>
    <dbReference type="NCBI Taxonomy" id="412755"/>
    <lineage>
        <taxon>unclassified sequences</taxon>
        <taxon>metagenomes</taxon>
        <taxon>ecological metagenomes</taxon>
    </lineage>
</organism>
<sequence>MIVLDTGILVNILRKKNRGEQWKDFLKDKSIAFTTITAFELFLGAELSKKRHQNMKPIQSLVQQFPVLPLSIKSAYIAGTIYSDLQKKGQMIELNDIYIAAVTLEHDAELATDNVTHYQRVSQLGIINI</sequence>